<dbReference type="EMBL" id="MHST01000022">
    <property type="protein sequence ID" value="OHA48295.1"/>
    <property type="molecule type" value="Genomic_DNA"/>
</dbReference>
<evidence type="ECO:0008006" key="3">
    <source>
        <dbReference type="Google" id="ProtNLM"/>
    </source>
</evidence>
<sequence length="81" mass="8725">MSITAATNLGEIAVRLPHVAEYLQREWGLHCVNCIANALDTFEDGMRLHGYSDKEITEALSAVNRIAGEPRPSGGETAVVS</sequence>
<name>A0A1G2PIZ0_TERXR</name>
<dbReference type="Gene3D" id="1.10.3910.10">
    <property type="entry name" value="SP0561-like"/>
    <property type="match status" value="1"/>
</dbReference>
<reference evidence="1 2" key="1">
    <citation type="journal article" date="2016" name="Nat. Commun.">
        <title>Thousands of microbial genomes shed light on interconnected biogeochemical processes in an aquifer system.</title>
        <authorList>
            <person name="Anantharaman K."/>
            <person name="Brown C.T."/>
            <person name="Hug L.A."/>
            <person name="Sharon I."/>
            <person name="Castelle C.J."/>
            <person name="Probst A.J."/>
            <person name="Thomas B.C."/>
            <person name="Singh A."/>
            <person name="Wilkins M.J."/>
            <person name="Karaoz U."/>
            <person name="Brodie E.L."/>
            <person name="Williams K.H."/>
            <person name="Hubbard S.S."/>
            <person name="Banfield J.F."/>
        </authorList>
    </citation>
    <scope>NUCLEOTIDE SEQUENCE [LARGE SCALE GENOMIC DNA]</scope>
    <source>
        <strain evidence="2">RIFCSPHIGHO2_01_FULL_58_15</strain>
    </source>
</reference>
<dbReference type="STRING" id="1802363.A2682_01740"/>
<dbReference type="Proteomes" id="UP000178690">
    <property type="component" value="Unassembled WGS sequence"/>
</dbReference>
<comment type="caution">
    <text evidence="1">The sequence shown here is derived from an EMBL/GenBank/DDBJ whole genome shotgun (WGS) entry which is preliminary data.</text>
</comment>
<proteinExistence type="predicted"/>
<gene>
    <name evidence="1" type="ORF">A2682_01740</name>
</gene>
<protein>
    <recommendedName>
        <fullName evidence="3">DUF1858 domain-containing protein</fullName>
    </recommendedName>
</protein>
<evidence type="ECO:0000313" key="2">
    <source>
        <dbReference type="Proteomes" id="UP000178690"/>
    </source>
</evidence>
<organism evidence="1 2">
    <name type="scientific">Terrybacteria sp. (strain RIFCSPHIGHO2_01_FULL_58_15)</name>
    <dbReference type="NCBI Taxonomy" id="1802363"/>
    <lineage>
        <taxon>Bacteria</taxon>
        <taxon>Candidatus Terryibacteriota</taxon>
    </lineage>
</organism>
<dbReference type="InterPro" id="IPR038062">
    <property type="entry name" value="ScdA-like_N_sf"/>
</dbReference>
<dbReference type="SUPFAM" id="SSF140683">
    <property type="entry name" value="SP0561-like"/>
    <property type="match status" value="1"/>
</dbReference>
<accession>A0A1G2PIZ0</accession>
<dbReference type="AlphaFoldDB" id="A0A1G2PIZ0"/>
<evidence type="ECO:0000313" key="1">
    <source>
        <dbReference type="EMBL" id="OHA48295.1"/>
    </source>
</evidence>